<dbReference type="Pfam" id="PF11720">
    <property type="entry name" value="Inhibitor_I78"/>
    <property type="match status" value="1"/>
</dbReference>
<dbReference type="EMBL" id="LBHC01000002">
    <property type="protein sequence ID" value="KLE31890.1"/>
    <property type="molecule type" value="Genomic_DNA"/>
</dbReference>
<dbReference type="RefSeq" id="WP_047007241.1">
    <property type="nucleotide sequence ID" value="NZ_CP018097.1"/>
</dbReference>
<dbReference type="Proteomes" id="UP000053070">
    <property type="component" value="Unassembled WGS sequence"/>
</dbReference>
<sequence length="108" mass="11839">MKHAFASLALSALCLPALAACAATTQPPFDEDGNPRVREETAMCNADAAQDMIGERATQEVGTRLLEMTGARTLRWVPPDTVVTMDYRPDRLTVTYDGDYMIERITCG</sequence>
<dbReference type="AlphaFoldDB" id="A0A0G9MMG8"/>
<dbReference type="KEGG" id="egn:BMF35_a1114"/>
<gene>
    <name evidence="1" type="ORF">AAW01_10570</name>
</gene>
<evidence type="ECO:0000313" key="2">
    <source>
        <dbReference type="Proteomes" id="UP000053070"/>
    </source>
</evidence>
<name>A0A0G9MMG8_9SPHN</name>
<proteinExistence type="predicted"/>
<comment type="caution">
    <text evidence="1">The sequence shown here is derived from an EMBL/GenBank/DDBJ whole genome shotgun (WGS) entry which is preliminary data.</text>
</comment>
<dbReference type="PROSITE" id="PS51257">
    <property type="entry name" value="PROKAR_LIPOPROTEIN"/>
    <property type="match status" value="1"/>
</dbReference>
<keyword evidence="2" id="KW-1185">Reference proteome</keyword>
<evidence type="ECO:0000313" key="1">
    <source>
        <dbReference type="EMBL" id="KLE31890.1"/>
    </source>
</evidence>
<reference evidence="1 2" key="1">
    <citation type="submission" date="2015-04" db="EMBL/GenBank/DDBJ databases">
        <title>The draft genome sequence of Erythrobacr gangjinensis K7-2.</title>
        <authorList>
            <person name="Zhuang L."/>
            <person name="Liu Y."/>
            <person name="Shao Z."/>
        </authorList>
    </citation>
    <scope>NUCLEOTIDE SEQUENCE [LARGE SCALE GENOMIC DNA]</scope>
    <source>
        <strain evidence="1 2">K7-2</strain>
    </source>
</reference>
<organism evidence="1 2">
    <name type="scientific">Aurantiacibacter gangjinensis</name>
    <dbReference type="NCBI Taxonomy" id="502682"/>
    <lineage>
        <taxon>Bacteria</taxon>
        <taxon>Pseudomonadati</taxon>
        <taxon>Pseudomonadota</taxon>
        <taxon>Alphaproteobacteria</taxon>
        <taxon>Sphingomonadales</taxon>
        <taxon>Erythrobacteraceae</taxon>
        <taxon>Aurantiacibacter</taxon>
    </lineage>
</organism>
<dbReference type="Gene3D" id="3.30.10.10">
    <property type="entry name" value="Trypsin Inhibitor V, subunit A"/>
    <property type="match status" value="1"/>
</dbReference>
<dbReference type="OrthoDB" id="8724542at2"/>
<protein>
    <submittedName>
        <fullName evidence="1">Uncharacterized protein</fullName>
    </submittedName>
</protein>
<dbReference type="STRING" id="502682.BMF35_a1114"/>
<dbReference type="InterPro" id="IPR021719">
    <property type="entry name" value="Prot_inh_I78"/>
</dbReference>
<accession>A0A0G9MMG8</accession>
<dbReference type="PATRIC" id="fig|502682.8.peg.2151"/>